<keyword evidence="3" id="KW-1185">Reference proteome</keyword>
<name>A0AAN7MYX6_MYCAM</name>
<dbReference type="PROSITE" id="PS51257">
    <property type="entry name" value="PROKAR_LIPOPROTEIN"/>
    <property type="match status" value="1"/>
</dbReference>
<comment type="caution">
    <text evidence="2">The sequence shown here is derived from an EMBL/GenBank/DDBJ whole genome shotgun (WGS) entry which is preliminary data.</text>
</comment>
<dbReference type="Proteomes" id="UP001333110">
    <property type="component" value="Unassembled WGS sequence"/>
</dbReference>
<gene>
    <name evidence="2" type="ORF">QYF61_013448</name>
</gene>
<evidence type="ECO:0000256" key="1">
    <source>
        <dbReference type="SAM" id="MobiDB-lite"/>
    </source>
</evidence>
<evidence type="ECO:0000313" key="3">
    <source>
        <dbReference type="Proteomes" id="UP001333110"/>
    </source>
</evidence>
<feature type="non-terminal residue" evidence="2">
    <location>
        <position position="344"/>
    </location>
</feature>
<protein>
    <submittedName>
        <fullName evidence="2">Uncharacterized protein</fullName>
    </submittedName>
</protein>
<sequence>MQYCSPRYGWLSGLQAHTASSCPVFHPPGPPSPSPWGCSQSFHLPACTDTRGCLTQVQYLALGLVEPHEVYMGPLLELVQVPLDGIPLLRCVNLTTQLGVICKLADSALDPTVYVIDEDTKQSWSQYGPLRDTSVDHYSLDVTIQPIPYPLNSPPIKSISLQFGEKDVVGDHDTCPCFHCLCISFLPFSLTSRSRLIHASLLPSFPDFLHMGIESCCTLWKVSLKICQLCSAPLSLRAVSQGVLLTNSLKSWIFAFPELRLLTHIPQDCKLHQCMITAAQAASNLDKGCALESKDYQSMGYLNQPKTTIKIAQMADLSSHPDSQNTARCKRRRQSSIKSELKWE</sequence>
<dbReference type="EMBL" id="JAUNZN010000009">
    <property type="protein sequence ID" value="KAK4816210.1"/>
    <property type="molecule type" value="Genomic_DNA"/>
</dbReference>
<dbReference type="AlphaFoldDB" id="A0AAN7MYX6"/>
<accession>A0AAN7MYX6</accession>
<reference evidence="2 3" key="1">
    <citation type="journal article" date="2023" name="J. Hered.">
        <title>Chromosome-level genome of the wood stork (Mycteria americana) provides insight into avian chromosome evolution.</title>
        <authorList>
            <person name="Flamio R. Jr."/>
            <person name="Ramstad K.M."/>
        </authorList>
    </citation>
    <scope>NUCLEOTIDE SEQUENCE [LARGE SCALE GENOMIC DNA]</scope>
    <source>
        <strain evidence="2">JAX WOST 10</strain>
    </source>
</reference>
<evidence type="ECO:0000313" key="2">
    <source>
        <dbReference type="EMBL" id="KAK4816210.1"/>
    </source>
</evidence>
<proteinExistence type="predicted"/>
<organism evidence="2 3">
    <name type="scientific">Mycteria americana</name>
    <name type="common">Wood stork</name>
    <dbReference type="NCBI Taxonomy" id="33587"/>
    <lineage>
        <taxon>Eukaryota</taxon>
        <taxon>Metazoa</taxon>
        <taxon>Chordata</taxon>
        <taxon>Craniata</taxon>
        <taxon>Vertebrata</taxon>
        <taxon>Euteleostomi</taxon>
        <taxon>Archelosauria</taxon>
        <taxon>Archosauria</taxon>
        <taxon>Dinosauria</taxon>
        <taxon>Saurischia</taxon>
        <taxon>Theropoda</taxon>
        <taxon>Coelurosauria</taxon>
        <taxon>Aves</taxon>
        <taxon>Neognathae</taxon>
        <taxon>Neoaves</taxon>
        <taxon>Aequornithes</taxon>
        <taxon>Ciconiiformes</taxon>
        <taxon>Ciconiidae</taxon>
        <taxon>Mycteria</taxon>
    </lineage>
</organism>
<feature type="region of interest" description="Disordered" evidence="1">
    <location>
        <begin position="316"/>
        <end position="344"/>
    </location>
</feature>